<accession>A0A448YG80</accession>
<evidence type="ECO:0000313" key="9">
    <source>
        <dbReference type="Proteomes" id="UP000290900"/>
    </source>
</evidence>
<dbReference type="GO" id="GO:0045277">
    <property type="term" value="C:respiratory chain complex IV"/>
    <property type="evidence" value="ECO:0007669"/>
    <property type="project" value="UniProtKB-UniRule"/>
</dbReference>
<keyword evidence="6 7" id="KW-0472">Membrane</keyword>
<dbReference type="STRING" id="13370.A0A448YG80"/>
<gene>
    <name evidence="8" type="ORF">BRENAR_LOCUS624</name>
</gene>
<dbReference type="UniPathway" id="UPA00705"/>
<evidence type="ECO:0000256" key="7">
    <source>
        <dbReference type="RuleBase" id="RU368123"/>
    </source>
</evidence>
<dbReference type="InterPro" id="IPR004202">
    <property type="entry name" value="COX7C/Cox8"/>
</dbReference>
<comment type="subunit">
    <text evidence="7">Component of the cytochrome c oxidase (complex IV, CIV), a multisubunit enzyme composed of a catalytic core of 3 subunits and several supernumerary subunits. The complex exists as a monomer or a dimer and forms supercomplexes (SCs) in the inner mitochondrial membrane with ubiquinol-cytochrome c oxidoreductase (cytochrome b-c1 complex, complex III, CIII).</text>
</comment>
<keyword evidence="7" id="KW-0812">Transmembrane</keyword>
<evidence type="ECO:0000256" key="6">
    <source>
        <dbReference type="ARBA" id="ARBA00023136"/>
    </source>
</evidence>
<dbReference type="EMBL" id="CAACVR010000001">
    <property type="protein sequence ID" value="VEU19888.1"/>
    <property type="molecule type" value="Genomic_DNA"/>
</dbReference>
<comment type="function">
    <text evidence="7">Component of the cytochrome c oxidase, the last enzyme in the mitochondrial electron transport chain which drives oxidative phosphorylation. The respiratory chain contains 3 multisubunit complexes succinate dehydrogenase (complex II, CII), ubiquinol-cytochrome c oxidoreductase (cytochrome b-c1 complex, complex III, CIII) and cytochrome c oxidase (complex IV, CIV), that cooperate to transfer electrons derived from NADH and succinate to molecular oxygen, creating an electrochemical gradient over the inner membrane that drives transmembrane transport and the ATP synthase. Cytochrome c oxidase is the component of the respiratory chain that catalyzes the reduction of oxygen to water. Electrons originating from reduced cytochrome c in the intermembrane space (IMS) are transferred via the dinuclear copper A center (CU(A)) of subunit 2 and heme A of subunit 1 to the active site in subunit 1, a binuclear center (BNC) formed by heme A3 and copper B (CU(B)). The BNC reduces molecular oxygen to 2 water molecules using 4 electrons from cytochrome c in the IMS and 4 protons from the mitochondrial matrix.</text>
</comment>
<comment type="subcellular location">
    <subcellularLocation>
        <location evidence="1 7">Mitochondrion inner membrane</location>
        <topology evidence="1 7">Single-pass membrane protein</topology>
    </subcellularLocation>
</comment>
<dbReference type="OrthoDB" id="9974841at2759"/>
<protein>
    <recommendedName>
        <fullName evidence="7">Cytochrome c oxidase subunit 8, mitochondrial</fullName>
    </recommendedName>
    <alternativeName>
        <fullName evidence="7">Cytochrome c oxidase polypeptide VIII</fullName>
    </alternativeName>
</protein>
<dbReference type="GO" id="GO:0005743">
    <property type="term" value="C:mitochondrial inner membrane"/>
    <property type="evidence" value="ECO:0007669"/>
    <property type="project" value="UniProtKB-SubCell"/>
</dbReference>
<evidence type="ECO:0000256" key="3">
    <source>
        <dbReference type="ARBA" id="ARBA00010514"/>
    </source>
</evidence>
<organism evidence="8 9">
    <name type="scientific">Brettanomyces naardenensis</name>
    <name type="common">Yeast</name>
    <dbReference type="NCBI Taxonomy" id="13370"/>
    <lineage>
        <taxon>Eukaryota</taxon>
        <taxon>Fungi</taxon>
        <taxon>Dikarya</taxon>
        <taxon>Ascomycota</taxon>
        <taxon>Saccharomycotina</taxon>
        <taxon>Pichiomycetes</taxon>
        <taxon>Pichiales</taxon>
        <taxon>Pichiaceae</taxon>
        <taxon>Brettanomyces</taxon>
    </lineage>
</organism>
<dbReference type="Gene3D" id="4.10.49.10">
    <property type="entry name" value="Cytochrome c oxidase subunit VIIc"/>
    <property type="match status" value="1"/>
</dbReference>
<evidence type="ECO:0000256" key="1">
    <source>
        <dbReference type="ARBA" id="ARBA00004434"/>
    </source>
</evidence>
<proteinExistence type="inferred from homology"/>
<reference evidence="8 9" key="1">
    <citation type="submission" date="2018-12" db="EMBL/GenBank/DDBJ databases">
        <authorList>
            <person name="Tiukova I."/>
            <person name="Dainat J."/>
        </authorList>
    </citation>
    <scope>NUCLEOTIDE SEQUENCE [LARGE SCALE GENOMIC DNA]</scope>
</reference>
<keyword evidence="7" id="KW-1133">Transmembrane helix</keyword>
<comment type="similarity">
    <text evidence="3 7">Belongs to the cytochrome c oxidase VIIc family.</text>
</comment>
<keyword evidence="5 7" id="KW-0496">Mitochondrion</keyword>
<keyword evidence="7" id="KW-0809">Transit peptide</keyword>
<evidence type="ECO:0000256" key="4">
    <source>
        <dbReference type="ARBA" id="ARBA00022792"/>
    </source>
</evidence>
<comment type="pathway">
    <text evidence="2 7">Energy metabolism; oxidative phosphorylation.</text>
</comment>
<evidence type="ECO:0000313" key="8">
    <source>
        <dbReference type="EMBL" id="VEU19888.1"/>
    </source>
</evidence>
<name>A0A448YG80_BRENA</name>
<dbReference type="Proteomes" id="UP000290900">
    <property type="component" value="Unassembled WGS sequence"/>
</dbReference>
<dbReference type="GO" id="GO:0006123">
    <property type="term" value="P:mitochondrial electron transport, cytochrome c to oxygen"/>
    <property type="evidence" value="ECO:0007669"/>
    <property type="project" value="UniProtKB-UniRule"/>
</dbReference>
<keyword evidence="9" id="KW-1185">Reference proteome</keyword>
<evidence type="ECO:0000256" key="5">
    <source>
        <dbReference type="ARBA" id="ARBA00023128"/>
    </source>
</evidence>
<dbReference type="SUPFAM" id="SSF81427">
    <property type="entry name" value="Mitochondrial cytochrome c oxidase subunit VIIc (aka VIIIa)"/>
    <property type="match status" value="1"/>
</dbReference>
<dbReference type="AlphaFoldDB" id="A0A448YG80"/>
<dbReference type="InParanoid" id="A0A448YG80"/>
<evidence type="ECO:0000256" key="2">
    <source>
        <dbReference type="ARBA" id="ARBA00004673"/>
    </source>
</evidence>
<keyword evidence="4 7" id="KW-0999">Mitochondrion inner membrane</keyword>
<sequence>MLSRLFQQQAKRAFSSSTTKMVAHEHFKEGVYSNIPFKVHNRRIPYAVPHITFFALGLGVPVLALVIQFNRSGDIKLW</sequence>
<dbReference type="InterPro" id="IPR036636">
    <property type="entry name" value="COX7C/Cox8_sf"/>
</dbReference>
<dbReference type="Pfam" id="PF02935">
    <property type="entry name" value="COX7C"/>
    <property type="match status" value="1"/>
</dbReference>
<feature type="transmembrane region" description="Helical" evidence="7">
    <location>
        <begin position="46"/>
        <end position="67"/>
    </location>
</feature>
<dbReference type="FunCoup" id="A0A448YG80">
    <property type="interactions" value="96"/>
</dbReference>